<reference evidence="2 3" key="1">
    <citation type="submission" date="2013-03" db="EMBL/GenBank/DDBJ databases">
        <title>The Genome Sequence of Phialophora europaea CBS 101466.</title>
        <authorList>
            <consortium name="The Broad Institute Genomics Platform"/>
            <person name="Cuomo C."/>
            <person name="de Hoog S."/>
            <person name="Gorbushina A."/>
            <person name="Walker B."/>
            <person name="Young S.K."/>
            <person name="Zeng Q."/>
            <person name="Gargeya S."/>
            <person name="Fitzgerald M."/>
            <person name="Haas B."/>
            <person name="Abouelleil A."/>
            <person name="Allen A.W."/>
            <person name="Alvarado L."/>
            <person name="Arachchi H.M."/>
            <person name="Berlin A.M."/>
            <person name="Chapman S.B."/>
            <person name="Gainer-Dewar J."/>
            <person name="Goldberg J."/>
            <person name="Griggs A."/>
            <person name="Gujja S."/>
            <person name="Hansen M."/>
            <person name="Howarth C."/>
            <person name="Imamovic A."/>
            <person name="Ireland A."/>
            <person name="Larimer J."/>
            <person name="McCowan C."/>
            <person name="Murphy C."/>
            <person name="Pearson M."/>
            <person name="Poon T.W."/>
            <person name="Priest M."/>
            <person name="Roberts A."/>
            <person name="Saif S."/>
            <person name="Shea T."/>
            <person name="Sisk P."/>
            <person name="Sykes S."/>
            <person name="Wortman J."/>
            <person name="Nusbaum C."/>
            <person name="Birren B."/>
        </authorList>
    </citation>
    <scope>NUCLEOTIDE SEQUENCE [LARGE SCALE GENOMIC DNA]</scope>
    <source>
        <strain evidence="2 3">CBS 101466</strain>
    </source>
</reference>
<gene>
    <name evidence="2" type="ORF">HMPREF1541_10734</name>
</gene>
<sequence>MAKCYGTSRSRPEPRGGQKRRPALYSTYPSILPCPDRNAGTGLFLLLLRLKSLDKVLEVLATVPRDPEQKLAASQRSYGLALGKTRAALGYSVQQIDRSTVLAALVLDIVEKVLSTSGRPLSAHVDGALGLVKLIGIGRFKDSTSLQVLISLTNQSMIGSLALQQPIHPDVVSLRSWLEAGLLAGQYPTGVTELFVRYAVLQSRFSTNCTANDAYVLECYSMDSEIAGLELNMPPLWQYQTIELDAASQGRFGQYCHVYPHRNICQARNLIRVCRLLLNEAVLEYASPSAVDGASAGLTDIARDNAIRLAGEIYTSVAQFADCRTHAKHSQSHVPNKVPDVTNCRSHSPTHTGDCYTLIFPLYAAGRTHISKHMKHQILNYLYYIADHFRIRNAKNIAQSLEREQGRQPGVWDVYAKLGSYAFHM</sequence>
<dbReference type="VEuPathDB" id="FungiDB:HMPREF1541_10734"/>
<evidence type="ECO:0000256" key="1">
    <source>
        <dbReference type="SAM" id="MobiDB-lite"/>
    </source>
</evidence>
<keyword evidence="3" id="KW-1185">Reference proteome</keyword>
<feature type="region of interest" description="Disordered" evidence="1">
    <location>
        <begin position="1"/>
        <end position="22"/>
    </location>
</feature>
<name>W2S8B7_CYPE1</name>
<dbReference type="AlphaFoldDB" id="W2S8B7"/>
<dbReference type="HOGENOM" id="CLU_645602_0_0_1"/>
<dbReference type="InterPro" id="IPR053175">
    <property type="entry name" value="DHMBA_Reg_Transcription_Factor"/>
</dbReference>
<dbReference type="Proteomes" id="UP000030752">
    <property type="component" value="Unassembled WGS sequence"/>
</dbReference>
<protein>
    <submittedName>
        <fullName evidence="2">Uncharacterized protein</fullName>
    </submittedName>
</protein>
<evidence type="ECO:0000313" key="3">
    <source>
        <dbReference type="Proteomes" id="UP000030752"/>
    </source>
</evidence>
<dbReference type="eggNOG" id="ENOG502SKED">
    <property type="taxonomic scope" value="Eukaryota"/>
</dbReference>
<dbReference type="PANTHER" id="PTHR38791:SF1">
    <property type="entry name" value="TRANSCRIPTION FACTOR, PUTATIVE-RELATED"/>
    <property type="match status" value="1"/>
</dbReference>
<dbReference type="OrthoDB" id="5429770at2759"/>
<dbReference type="GeneID" id="19978073"/>
<organism evidence="2 3">
    <name type="scientific">Cyphellophora europaea (strain CBS 101466)</name>
    <name type="common">Phialophora europaea</name>
    <dbReference type="NCBI Taxonomy" id="1220924"/>
    <lineage>
        <taxon>Eukaryota</taxon>
        <taxon>Fungi</taxon>
        <taxon>Dikarya</taxon>
        <taxon>Ascomycota</taxon>
        <taxon>Pezizomycotina</taxon>
        <taxon>Eurotiomycetes</taxon>
        <taxon>Chaetothyriomycetidae</taxon>
        <taxon>Chaetothyriales</taxon>
        <taxon>Cyphellophoraceae</taxon>
        <taxon>Cyphellophora</taxon>
    </lineage>
</organism>
<dbReference type="PANTHER" id="PTHR38791">
    <property type="entry name" value="ZN(II)2CYS6 TRANSCRIPTION FACTOR (EUROFUNG)-RELATED-RELATED"/>
    <property type="match status" value="1"/>
</dbReference>
<accession>W2S8B7</accession>
<evidence type="ECO:0000313" key="2">
    <source>
        <dbReference type="EMBL" id="ETN44184.1"/>
    </source>
</evidence>
<dbReference type="EMBL" id="KI635846">
    <property type="protein sequence ID" value="ETN44184.1"/>
    <property type="molecule type" value="Genomic_DNA"/>
</dbReference>
<proteinExistence type="predicted"/>
<dbReference type="InParanoid" id="W2S8B7"/>
<dbReference type="STRING" id="1220924.W2S8B7"/>
<dbReference type="RefSeq" id="XP_008713626.1">
    <property type="nucleotide sequence ID" value="XM_008715404.1"/>
</dbReference>